<accession>A0ABD6D3H4</accession>
<organism evidence="1 2">
    <name type="scientific">Haloplanus ruber</name>
    <dbReference type="NCBI Taxonomy" id="869892"/>
    <lineage>
        <taxon>Archaea</taxon>
        <taxon>Methanobacteriati</taxon>
        <taxon>Methanobacteriota</taxon>
        <taxon>Stenosarchaea group</taxon>
        <taxon>Halobacteria</taxon>
        <taxon>Halobacteriales</taxon>
        <taxon>Haloferacaceae</taxon>
        <taxon>Haloplanus</taxon>
    </lineage>
</organism>
<keyword evidence="2" id="KW-1185">Reference proteome</keyword>
<evidence type="ECO:0000313" key="1">
    <source>
        <dbReference type="EMBL" id="MFD1635208.1"/>
    </source>
</evidence>
<dbReference type="RefSeq" id="WP_256406718.1">
    <property type="nucleotide sequence ID" value="NZ_JBHUDL010000011.1"/>
</dbReference>
<evidence type="ECO:0000313" key="2">
    <source>
        <dbReference type="Proteomes" id="UP001597075"/>
    </source>
</evidence>
<protein>
    <submittedName>
        <fullName evidence="1">Uncharacterized protein</fullName>
    </submittedName>
</protein>
<sequence>MSKSEVHLLTSPTVDIDVQPFMIDFVTGGGGLIVIHPGDGVPLDGCRRGLVVQLDEETRDIPRLAVEADREGAVCSGGSDVFRDVES</sequence>
<dbReference type="Proteomes" id="UP001597075">
    <property type="component" value="Unassembled WGS sequence"/>
</dbReference>
<reference evidence="1 2" key="1">
    <citation type="journal article" date="2019" name="Int. J. Syst. Evol. Microbiol.">
        <title>The Global Catalogue of Microorganisms (GCM) 10K type strain sequencing project: providing services to taxonomists for standard genome sequencing and annotation.</title>
        <authorList>
            <consortium name="The Broad Institute Genomics Platform"/>
            <consortium name="The Broad Institute Genome Sequencing Center for Infectious Disease"/>
            <person name="Wu L."/>
            <person name="Ma J."/>
        </authorList>
    </citation>
    <scope>NUCLEOTIDE SEQUENCE [LARGE SCALE GENOMIC DNA]</scope>
    <source>
        <strain evidence="1 2">CGMCC 1.10594</strain>
    </source>
</reference>
<name>A0ABD6D3H4_9EURY</name>
<comment type="caution">
    <text evidence="1">The sequence shown here is derived from an EMBL/GenBank/DDBJ whole genome shotgun (WGS) entry which is preliminary data.</text>
</comment>
<gene>
    <name evidence="1" type="ORF">ACFSBJ_15870</name>
</gene>
<dbReference type="AlphaFoldDB" id="A0ABD6D3H4"/>
<proteinExistence type="predicted"/>
<dbReference type="EMBL" id="JBHUDL010000011">
    <property type="protein sequence ID" value="MFD1635208.1"/>
    <property type="molecule type" value="Genomic_DNA"/>
</dbReference>